<keyword evidence="4 9" id="KW-0547">Nucleotide-binding</keyword>
<dbReference type="Proteomes" id="UP001329915">
    <property type="component" value="Chromosome"/>
</dbReference>
<proteinExistence type="inferred from homology"/>
<keyword evidence="5 9" id="KW-0067">ATP-binding</keyword>
<dbReference type="Pfam" id="PF03989">
    <property type="entry name" value="DNA_gyraseA_C"/>
    <property type="match status" value="6"/>
</dbReference>
<dbReference type="FunFam" id="3.90.199.10:FF:000001">
    <property type="entry name" value="DNA gyrase subunit A"/>
    <property type="match status" value="1"/>
</dbReference>
<organism evidence="13 14">
    <name type="scientific">Metallumcola ferriviriculae</name>
    <dbReference type="NCBI Taxonomy" id="3039180"/>
    <lineage>
        <taxon>Bacteria</taxon>
        <taxon>Bacillati</taxon>
        <taxon>Bacillota</taxon>
        <taxon>Clostridia</taxon>
        <taxon>Neomoorellales</taxon>
        <taxon>Desulfitibacteraceae</taxon>
        <taxon>Metallumcola</taxon>
    </lineage>
</organism>
<dbReference type="Gene3D" id="2.120.10.90">
    <property type="entry name" value="DNA gyrase/topoisomerase IV, subunit A, C-terminal"/>
    <property type="match status" value="1"/>
</dbReference>
<dbReference type="InterPro" id="IPR013760">
    <property type="entry name" value="Topo_IIA-like_dom_sf"/>
</dbReference>
<dbReference type="GO" id="GO:0006265">
    <property type="term" value="P:DNA topological change"/>
    <property type="evidence" value="ECO:0007669"/>
    <property type="project" value="UniProtKB-UniRule"/>
</dbReference>
<evidence type="ECO:0000259" key="12">
    <source>
        <dbReference type="PROSITE" id="PS52040"/>
    </source>
</evidence>
<dbReference type="GO" id="GO:0005524">
    <property type="term" value="F:ATP binding"/>
    <property type="evidence" value="ECO:0007669"/>
    <property type="project" value="UniProtKB-UniRule"/>
</dbReference>
<dbReference type="FunFam" id="1.10.268.10:FF:000001">
    <property type="entry name" value="DNA gyrase subunit A"/>
    <property type="match status" value="1"/>
</dbReference>
<dbReference type="Pfam" id="PF00521">
    <property type="entry name" value="DNA_topoisoIV"/>
    <property type="match status" value="1"/>
</dbReference>
<evidence type="ECO:0000313" key="13">
    <source>
        <dbReference type="EMBL" id="WRO20537.1"/>
    </source>
</evidence>
<name>A0AAU0UIW2_9FIRM</name>
<accession>A0AAU0UIW2</accession>
<dbReference type="InterPro" id="IPR005743">
    <property type="entry name" value="GyrA"/>
</dbReference>
<dbReference type="HAMAP" id="MF_01897">
    <property type="entry name" value="GyrA"/>
    <property type="match status" value="1"/>
</dbReference>
<dbReference type="PROSITE" id="PS52040">
    <property type="entry name" value="TOPO_IIA"/>
    <property type="match status" value="1"/>
</dbReference>
<evidence type="ECO:0000256" key="7">
    <source>
        <dbReference type="ARBA" id="ARBA00023125"/>
    </source>
</evidence>
<comment type="similarity">
    <text evidence="2 9">Belongs to the type II topoisomerase GyrA/ParC subunit family.</text>
</comment>
<dbReference type="NCBIfam" id="NF004044">
    <property type="entry name" value="PRK05561.1"/>
    <property type="match status" value="1"/>
</dbReference>
<dbReference type="RefSeq" id="WP_366923430.1">
    <property type="nucleotide sequence ID" value="NZ_CP121694.1"/>
</dbReference>
<dbReference type="SMART" id="SM00434">
    <property type="entry name" value="TOP4c"/>
    <property type="match status" value="1"/>
</dbReference>
<dbReference type="FunFam" id="3.30.1360.40:FF:000002">
    <property type="entry name" value="DNA gyrase subunit A"/>
    <property type="match status" value="1"/>
</dbReference>
<keyword evidence="7 9" id="KW-0238">DNA-binding</keyword>
<protein>
    <recommendedName>
        <fullName evidence="9">DNA gyrase subunit A</fullName>
        <ecNumber evidence="9">5.6.2.2</ecNumber>
    </recommendedName>
</protein>
<evidence type="ECO:0000256" key="11">
    <source>
        <dbReference type="SAM" id="Coils"/>
    </source>
</evidence>
<keyword evidence="3 9" id="KW-0963">Cytoplasm</keyword>
<dbReference type="GO" id="GO:0005694">
    <property type="term" value="C:chromosome"/>
    <property type="evidence" value="ECO:0007669"/>
    <property type="project" value="InterPro"/>
</dbReference>
<feature type="coiled-coil region" evidence="11">
    <location>
        <begin position="437"/>
        <end position="485"/>
    </location>
</feature>
<reference evidence="13 14" key="1">
    <citation type="submission" date="2023-04" db="EMBL/GenBank/DDBJ databases">
        <authorList>
            <person name="Hsu D."/>
        </authorList>
    </citation>
    <scope>NUCLEOTIDE SEQUENCE [LARGE SCALE GENOMIC DNA]</scope>
    <source>
        <strain evidence="13 14">MK1</strain>
    </source>
</reference>
<sequence length="813" mass="92140">MNEYTHGKIVPINIEEEMKNSYLDYAMSVIVGRALPDVRDGLKPVHRRILYAMYDSGITPDKPHKKSARVVGDVMARYHPHGDSAIYDTMVRMAQDFSTRYQLIDGHGNFGSVDGDAAAAMRYTEARMSKIAMELLKDIDKDTVNFAPNYDETMEEPVVLPSKYPNLLVNGSSGIAVGMSTNIPPHNLREVIDSLVMMIENPDITAQELMMVVKGPDFPTGGIIMGRKGIKSAYTTGRGIIKIRAKTLIEKMANGKMRIMVSELPYQVNKARLVEKIAGLVRDKKIEGITDLRDESDRTGMRVIIELRKDINPNIMLNQLYKHTQLQETFGIIMLALVDGQPKVLNLREVLFHYLEHQKEIIIRRTKYLLKKAEARAHIVEGLKIALNKLDEVINTIKTSDNPDIAKKALMSKFDFSEKQAQAILDMRLQRLTGLEREKIEEEYKELIKKIAYYTEILNNPRLVMSLIKEELEQIKQKYADKRRTQFDAEEDSLDVEDLIAEEDIVITMTHRGYIKRLPVTTYRSQRRGGRGISGITTRDEDFVERLFITTTHHHLLFFTNQGKVYRLKGHEIPEASRQAKGTALINLLYLNKDEWVSAVIPVKDFQANHYLLMATKHGLVKKTLLEEYDSIRRDGLIALNLVDDDELIGVRMTTGKEDILLGTKEGMSIRFNEEEVRSTGRATRGVKGINLSGDDQVVGMEIVKEDADVMVITEKGFGKRTDIKEYRVQSRGGKGLLAYRRSERNGRLATIKLVTVGEELMMINTDGVVIRIAVEGVSKLSRTTQGVTLMRLDEGDKIVSVAKVVIKETKDD</sequence>
<keyword evidence="6 9" id="KW-0799">Topoisomerase</keyword>
<dbReference type="NCBIfam" id="NF004043">
    <property type="entry name" value="PRK05560.1"/>
    <property type="match status" value="1"/>
</dbReference>
<comment type="miscellaneous">
    <text evidence="9">Few gyrases are as efficient as E.coli at forming negative supercoils. Not all organisms have 2 type II topoisomerases; in organisms with a single type II topoisomerase this enzyme also has to decatenate newly replicated chromosomes.</text>
</comment>
<dbReference type="InterPro" id="IPR013758">
    <property type="entry name" value="Topo_IIA_A/C_ab"/>
</dbReference>
<dbReference type="Gene3D" id="3.30.1360.40">
    <property type="match status" value="1"/>
</dbReference>
<evidence type="ECO:0000256" key="5">
    <source>
        <dbReference type="ARBA" id="ARBA00022840"/>
    </source>
</evidence>
<evidence type="ECO:0000256" key="2">
    <source>
        <dbReference type="ARBA" id="ARBA00008263"/>
    </source>
</evidence>
<dbReference type="Gene3D" id="3.90.199.10">
    <property type="entry name" value="Topoisomerase II, domain 5"/>
    <property type="match status" value="1"/>
</dbReference>
<dbReference type="EMBL" id="CP121694">
    <property type="protein sequence ID" value="WRO20537.1"/>
    <property type="molecule type" value="Genomic_DNA"/>
</dbReference>
<dbReference type="PANTHER" id="PTHR43493">
    <property type="entry name" value="DNA GYRASE/TOPOISOMERASE SUBUNIT A"/>
    <property type="match status" value="1"/>
</dbReference>
<dbReference type="GO" id="GO:0034335">
    <property type="term" value="F:DNA negative supercoiling activity"/>
    <property type="evidence" value="ECO:0007669"/>
    <property type="project" value="UniProtKB-ARBA"/>
</dbReference>
<evidence type="ECO:0000313" key="14">
    <source>
        <dbReference type="Proteomes" id="UP001329915"/>
    </source>
</evidence>
<dbReference type="GO" id="GO:0005737">
    <property type="term" value="C:cytoplasm"/>
    <property type="evidence" value="ECO:0007669"/>
    <property type="project" value="UniProtKB-SubCell"/>
</dbReference>
<feature type="active site" description="O-(5'-phospho-DNA)-tyrosine intermediate" evidence="9 10">
    <location>
        <position position="123"/>
    </location>
</feature>
<feature type="short sequence motif" description="GyrA-box" evidence="9">
    <location>
        <begin position="526"/>
        <end position="532"/>
    </location>
</feature>
<dbReference type="InterPro" id="IPR035516">
    <property type="entry name" value="Gyrase/topoIV_suA_C"/>
</dbReference>
<dbReference type="PANTHER" id="PTHR43493:SF5">
    <property type="entry name" value="DNA GYRASE SUBUNIT A, CHLOROPLASTIC_MITOCHONDRIAL"/>
    <property type="match status" value="1"/>
</dbReference>
<dbReference type="CDD" id="cd00187">
    <property type="entry name" value="TOP4c"/>
    <property type="match status" value="1"/>
</dbReference>
<evidence type="ECO:0000256" key="6">
    <source>
        <dbReference type="ARBA" id="ARBA00023029"/>
    </source>
</evidence>
<keyword evidence="8 9" id="KW-0413">Isomerase</keyword>
<dbReference type="KEGG" id="dbc:MFMK1_000319"/>
<evidence type="ECO:0000256" key="4">
    <source>
        <dbReference type="ARBA" id="ARBA00022741"/>
    </source>
</evidence>
<evidence type="ECO:0000256" key="1">
    <source>
        <dbReference type="ARBA" id="ARBA00000185"/>
    </source>
</evidence>
<dbReference type="NCBIfam" id="TIGR01063">
    <property type="entry name" value="gyrA"/>
    <property type="match status" value="1"/>
</dbReference>
<comment type="subcellular location">
    <subcellularLocation>
        <location evidence="9">Cytoplasm</location>
    </subcellularLocation>
</comment>
<dbReference type="Gene3D" id="1.10.268.10">
    <property type="entry name" value="Topoisomerase, domain 3"/>
    <property type="match status" value="1"/>
</dbReference>
<dbReference type="InterPro" id="IPR002205">
    <property type="entry name" value="Topo_IIA_dom_A"/>
</dbReference>
<feature type="domain" description="Topo IIA-type catalytic" evidence="12">
    <location>
        <begin position="35"/>
        <end position="499"/>
    </location>
</feature>
<comment type="catalytic activity">
    <reaction evidence="1 9 10">
        <text>ATP-dependent breakage, passage and rejoining of double-stranded DNA.</text>
        <dbReference type="EC" id="5.6.2.2"/>
    </reaction>
</comment>
<dbReference type="InterPro" id="IPR006691">
    <property type="entry name" value="GyrA/parC_rep"/>
</dbReference>
<gene>
    <name evidence="9 13" type="primary">gyrA</name>
    <name evidence="13" type="ORF">MFMK1_000319</name>
</gene>
<dbReference type="GO" id="GO:0006261">
    <property type="term" value="P:DNA-templated DNA replication"/>
    <property type="evidence" value="ECO:0007669"/>
    <property type="project" value="UniProtKB-UniRule"/>
</dbReference>
<dbReference type="SUPFAM" id="SSF101904">
    <property type="entry name" value="GyrA/ParC C-terminal domain-like"/>
    <property type="match status" value="1"/>
</dbReference>
<comment type="function">
    <text evidence="9">A type II topoisomerase that negatively supercoils closed circular double-stranded (ds) DNA in an ATP-dependent manner to modulate DNA topology and maintain chromosomes in an underwound state. Negative supercoiling favors strand separation, and DNA replication, transcription, recombination and repair, all of which involve strand separation. Also able to catalyze the interconversion of other topological isomers of dsDNA rings, including catenanes and knotted rings. Type II topoisomerases break and join 2 DNA strands simultaneously in an ATP-dependent manner.</text>
</comment>
<dbReference type="InterPro" id="IPR013757">
    <property type="entry name" value="Topo_IIA_A_a_sf"/>
</dbReference>
<evidence type="ECO:0000256" key="3">
    <source>
        <dbReference type="ARBA" id="ARBA00022490"/>
    </source>
</evidence>
<dbReference type="InterPro" id="IPR050220">
    <property type="entry name" value="Type_II_DNA_Topoisomerases"/>
</dbReference>
<evidence type="ECO:0000256" key="8">
    <source>
        <dbReference type="ARBA" id="ARBA00023235"/>
    </source>
</evidence>
<dbReference type="GO" id="GO:0009330">
    <property type="term" value="C:DNA topoisomerase type II (double strand cut, ATP-hydrolyzing) complex"/>
    <property type="evidence" value="ECO:0007669"/>
    <property type="project" value="TreeGrafter"/>
</dbReference>
<evidence type="ECO:0000256" key="9">
    <source>
        <dbReference type="HAMAP-Rule" id="MF_01897"/>
    </source>
</evidence>
<dbReference type="GO" id="GO:0003677">
    <property type="term" value="F:DNA binding"/>
    <property type="evidence" value="ECO:0007669"/>
    <property type="project" value="UniProtKB-UniRule"/>
</dbReference>
<dbReference type="FunFam" id="2.120.10.90:FF:000004">
    <property type="entry name" value="DNA gyrase subunit A"/>
    <property type="match status" value="1"/>
</dbReference>
<dbReference type="EC" id="5.6.2.2" evidence="9"/>
<dbReference type="AlphaFoldDB" id="A0AAU0UIW2"/>
<evidence type="ECO:0000256" key="10">
    <source>
        <dbReference type="PROSITE-ProRule" id="PRU01384"/>
    </source>
</evidence>
<comment type="subunit">
    <text evidence="9">Heterotetramer, composed of two GyrA and two GyrB chains. In the heterotetramer, GyrA contains the active site tyrosine that forms a transient covalent intermediate with DNA, while GyrB binds cofactors and catalyzes ATP hydrolysis.</text>
</comment>
<keyword evidence="11" id="KW-0175">Coiled coil</keyword>
<keyword evidence="14" id="KW-1185">Reference proteome</keyword>
<dbReference type="SUPFAM" id="SSF56719">
    <property type="entry name" value="Type II DNA topoisomerase"/>
    <property type="match status" value="1"/>
</dbReference>